<dbReference type="GO" id="GO:0009228">
    <property type="term" value="P:thiamine biosynthetic process"/>
    <property type="evidence" value="ECO:0007669"/>
    <property type="project" value="UniProtKB-KW"/>
</dbReference>
<dbReference type="InterPro" id="IPR013785">
    <property type="entry name" value="Aldolase_TIM"/>
</dbReference>
<evidence type="ECO:0000313" key="6">
    <source>
        <dbReference type="Proteomes" id="UP000244677"/>
    </source>
</evidence>
<dbReference type="Pfam" id="PF02581">
    <property type="entry name" value="TMP-TENI"/>
    <property type="match status" value="1"/>
</dbReference>
<dbReference type="InterPro" id="IPR036206">
    <property type="entry name" value="ThiamineP_synth_sf"/>
</dbReference>
<reference evidence="5 6" key="1">
    <citation type="submission" date="2017-04" db="EMBL/GenBank/DDBJ databases">
        <title>Complete genome sequence of Flavobacterium kingsejong AJ004.</title>
        <authorList>
            <person name="Lee P.C."/>
        </authorList>
    </citation>
    <scope>NUCLEOTIDE SEQUENCE [LARGE SCALE GENOMIC DNA]</scope>
    <source>
        <strain evidence="5 6">AJ004</strain>
    </source>
</reference>
<evidence type="ECO:0000256" key="2">
    <source>
        <dbReference type="ARBA" id="ARBA00022977"/>
    </source>
</evidence>
<evidence type="ECO:0000256" key="3">
    <source>
        <dbReference type="SAM" id="Phobius"/>
    </source>
</evidence>
<evidence type="ECO:0000313" key="5">
    <source>
        <dbReference type="EMBL" id="AWG27234.1"/>
    </source>
</evidence>
<dbReference type="InterPro" id="IPR022998">
    <property type="entry name" value="ThiamineP_synth_TenI"/>
</dbReference>
<feature type="domain" description="Thiamine phosphate synthase/TenI" evidence="4">
    <location>
        <begin position="33"/>
        <end position="208"/>
    </location>
</feature>
<dbReference type="KEGG" id="fki:FK004_01955"/>
<keyword evidence="3" id="KW-0472">Membrane</keyword>
<sequence>MSPKKACWRSRRNSKKMVKKSIVNIIAMNTITIITHPEQIANESSILQTLFENGLERLHIRKPDYTPAQIQKYLDGIAPEYRWKTVVHQHHFLAVDYDCSGVHFSVEKRMATKPEIFAKHKADNFTISTSVHNVAEAASVSDAIDYSFIGPVFHSISKPGYSPKIDFSSLEFKQLLHTTALVAVGGISPETIDQALDYGFNSFALLGTIWNSHTPLQNFIACQKSVHLH</sequence>
<dbReference type="Proteomes" id="UP000244677">
    <property type="component" value="Chromosome"/>
</dbReference>
<dbReference type="PANTHER" id="PTHR20857">
    <property type="entry name" value="THIAMINE-PHOSPHATE PYROPHOSPHORYLASE"/>
    <property type="match status" value="1"/>
</dbReference>
<keyword evidence="2" id="KW-0784">Thiamine biosynthesis</keyword>
<dbReference type="GO" id="GO:0005737">
    <property type="term" value="C:cytoplasm"/>
    <property type="evidence" value="ECO:0007669"/>
    <property type="project" value="TreeGrafter"/>
</dbReference>
<dbReference type="PANTHER" id="PTHR20857:SF15">
    <property type="entry name" value="THIAMINE-PHOSPHATE SYNTHASE"/>
    <property type="match status" value="1"/>
</dbReference>
<dbReference type="AlphaFoldDB" id="A0A2S1LU39"/>
<accession>A0A2S1LU39</accession>
<evidence type="ECO:0000256" key="1">
    <source>
        <dbReference type="ARBA" id="ARBA00004948"/>
    </source>
</evidence>
<proteinExistence type="predicted"/>
<keyword evidence="3" id="KW-0812">Transmembrane</keyword>
<dbReference type="EMBL" id="CP020919">
    <property type="protein sequence ID" value="AWG27234.1"/>
    <property type="molecule type" value="Genomic_DNA"/>
</dbReference>
<dbReference type="SUPFAM" id="SSF51391">
    <property type="entry name" value="Thiamin phosphate synthase"/>
    <property type="match status" value="1"/>
</dbReference>
<organism evidence="5 6">
    <name type="scientific">Flavobacterium kingsejongi</name>
    <dbReference type="NCBI Taxonomy" id="1678728"/>
    <lineage>
        <taxon>Bacteria</taxon>
        <taxon>Pseudomonadati</taxon>
        <taxon>Bacteroidota</taxon>
        <taxon>Flavobacteriia</taxon>
        <taxon>Flavobacteriales</taxon>
        <taxon>Flavobacteriaceae</taxon>
        <taxon>Flavobacterium</taxon>
    </lineage>
</organism>
<feature type="transmembrane region" description="Helical" evidence="3">
    <location>
        <begin position="21"/>
        <end position="37"/>
    </location>
</feature>
<comment type="pathway">
    <text evidence="1">Cofactor biosynthesis; thiamine diphosphate biosynthesis.</text>
</comment>
<dbReference type="GO" id="GO:0004789">
    <property type="term" value="F:thiamine-phosphate diphosphorylase activity"/>
    <property type="evidence" value="ECO:0007669"/>
    <property type="project" value="TreeGrafter"/>
</dbReference>
<keyword evidence="3" id="KW-1133">Transmembrane helix</keyword>
<dbReference type="CDD" id="cd00564">
    <property type="entry name" value="TMP_TenI"/>
    <property type="match status" value="1"/>
</dbReference>
<keyword evidence="6" id="KW-1185">Reference proteome</keyword>
<evidence type="ECO:0000259" key="4">
    <source>
        <dbReference type="Pfam" id="PF02581"/>
    </source>
</evidence>
<gene>
    <name evidence="5" type="ORF">FK004_01955</name>
</gene>
<protein>
    <recommendedName>
        <fullName evidence="4">Thiamine phosphate synthase/TenI domain-containing protein</fullName>
    </recommendedName>
</protein>
<dbReference type="Gene3D" id="3.20.20.70">
    <property type="entry name" value="Aldolase class I"/>
    <property type="match status" value="1"/>
</dbReference>
<name>A0A2S1LU39_9FLAO</name>